<dbReference type="AlphaFoldDB" id="A0A914S6N1"/>
<evidence type="ECO:0000313" key="2">
    <source>
        <dbReference type="WBParaSite" id="PEQ_0001437501-mRNA-1"/>
    </source>
</evidence>
<dbReference type="Proteomes" id="UP000887564">
    <property type="component" value="Unplaced"/>
</dbReference>
<organism evidence="1 2">
    <name type="scientific">Parascaris equorum</name>
    <name type="common">Equine roundworm</name>
    <dbReference type="NCBI Taxonomy" id="6256"/>
    <lineage>
        <taxon>Eukaryota</taxon>
        <taxon>Metazoa</taxon>
        <taxon>Ecdysozoa</taxon>
        <taxon>Nematoda</taxon>
        <taxon>Chromadorea</taxon>
        <taxon>Rhabditida</taxon>
        <taxon>Spirurina</taxon>
        <taxon>Ascaridomorpha</taxon>
        <taxon>Ascaridoidea</taxon>
        <taxon>Ascarididae</taxon>
        <taxon>Parascaris</taxon>
    </lineage>
</organism>
<keyword evidence="1" id="KW-1185">Reference proteome</keyword>
<reference evidence="2" key="1">
    <citation type="submission" date="2022-11" db="UniProtKB">
        <authorList>
            <consortium name="WormBaseParasite"/>
        </authorList>
    </citation>
    <scope>IDENTIFICATION</scope>
</reference>
<evidence type="ECO:0000313" key="1">
    <source>
        <dbReference type="Proteomes" id="UP000887564"/>
    </source>
</evidence>
<protein>
    <submittedName>
        <fullName evidence="2">Uncharacterized protein</fullName>
    </submittedName>
</protein>
<sequence>MKLQGRLNQSLRKWKVTESTFFESTAIEIGNKGYIELLALRAWIKPPQLLDCRRVAKRDNITTNGTKTSRELARFIKPCEKLWSERQKRIRDIPGTEILHAKIWPNRGLQVCLRSSFLRMRVGKRRLVFTSFIASANAAFQEVLIDFSLLFYCIYRPKAEFGIRGLIHRNILFLGTVGSGVSPAESSESVRCIEEKL</sequence>
<accession>A0A914S6N1</accession>
<proteinExistence type="predicted"/>
<name>A0A914S6N1_PAREQ</name>
<dbReference type="WBParaSite" id="PEQ_0001437501-mRNA-1">
    <property type="protein sequence ID" value="PEQ_0001437501-mRNA-1"/>
    <property type="gene ID" value="PEQ_0001437501"/>
</dbReference>